<dbReference type="InterPro" id="IPR001320">
    <property type="entry name" value="Iontro_rcpt_C"/>
</dbReference>
<dbReference type="Pfam" id="PF00497">
    <property type="entry name" value="SBP_bac_3"/>
    <property type="match status" value="1"/>
</dbReference>
<evidence type="ECO:0000259" key="5">
    <source>
        <dbReference type="SMART" id="SM00062"/>
    </source>
</evidence>
<dbReference type="EMBL" id="JAUSUR010000001">
    <property type="protein sequence ID" value="MDQ0359514.1"/>
    <property type="molecule type" value="Genomic_DNA"/>
</dbReference>
<dbReference type="Proteomes" id="UP001230220">
    <property type="component" value="Unassembled WGS sequence"/>
</dbReference>
<dbReference type="RefSeq" id="WP_307404688.1">
    <property type="nucleotide sequence ID" value="NZ_JAUSUR010000001.1"/>
</dbReference>
<dbReference type="InterPro" id="IPR018313">
    <property type="entry name" value="SBP_3_CS"/>
</dbReference>
<evidence type="ECO:0000256" key="3">
    <source>
        <dbReference type="ARBA" id="ARBA00022729"/>
    </source>
</evidence>
<dbReference type="SMART" id="SM00062">
    <property type="entry name" value="PBPb"/>
    <property type="match status" value="1"/>
</dbReference>
<dbReference type="InterPro" id="IPR001638">
    <property type="entry name" value="Solute-binding_3/MltF_N"/>
</dbReference>
<gene>
    <name evidence="7" type="ORF">J2S15_000245</name>
</gene>
<comment type="similarity">
    <text evidence="2 4">Belongs to the bacterial solute-binding protein 3 family.</text>
</comment>
<dbReference type="PROSITE" id="PS01039">
    <property type="entry name" value="SBP_BACTERIAL_3"/>
    <property type="match status" value="1"/>
</dbReference>
<feature type="domain" description="Ionotropic glutamate receptor C-terminal" evidence="6">
    <location>
        <begin position="28"/>
        <end position="251"/>
    </location>
</feature>
<evidence type="ECO:0000313" key="8">
    <source>
        <dbReference type="Proteomes" id="UP001230220"/>
    </source>
</evidence>
<dbReference type="PROSITE" id="PS51257">
    <property type="entry name" value="PROKAR_LIPOPROTEIN"/>
    <property type="match status" value="1"/>
</dbReference>
<dbReference type="SUPFAM" id="SSF53850">
    <property type="entry name" value="Periplasmic binding protein-like II"/>
    <property type="match status" value="1"/>
</dbReference>
<protein>
    <submittedName>
        <fullName evidence="7">Polar amino acid transport system substrate-binding protein</fullName>
    </submittedName>
</protein>
<feature type="domain" description="Solute-binding protein family 3/N-terminal" evidence="5">
    <location>
        <begin position="28"/>
        <end position="251"/>
    </location>
</feature>
<sequence>MKKLLSVLFVCSLVLSGCGGSSDSDDKKLTVLTNSGYPPYEMVDENGDLYGFDIDVMTRAAEIAGYEIEWKDMDFDAIPESLNQGKGDVAIAGMTPSAERAEKVDFSEMYYTSDSMKNVVLVKEGSDLQTTADLKGKNVGIQMGTVQELVVDNMQEDYDLSFKKLKTYADLVQELNKGVIDAMIVEQATAIDLMKSNDGLRYYILEEGDELAGNAMAFKKDSELKADFDKAINEMKESGELDELIQKWFTE</sequence>
<dbReference type="Gene3D" id="3.40.190.10">
    <property type="entry name" value="Periplasmic binding protein-like II"/>
    <property type="match status" value="2"/>
</dbReference>
<comment type="subcellular location">
    <subcellularLocation>
        <location evidence="1">Cell envelope</location>
    </subcellularLocation>
</comment>
<accession>A0ABU0DY02</accession>
<keyword evidence="3" id="KW-0732">Signal</keyword>
<evidence type="ECO:0000256" key="4">
    <source>
        <dbReference type="RuleBase" id="RU003744"/>
    </source>
</evidence>
<comment type="caution">
    <text evidence="7">The sequence shown here is derived from an EMBL/GenBank/DDBJ whole genome shotgun (WGS) entry which is preliminary data.</text>
</comment>
<evidence type="ECO:0000259" key="6">
    <source>
        <dbReference type="SMART" id="SM00079"/>
    </source>
</evidence>
<evidence type="ECO:0000256" key="2">
    <source>
        <dbReference type="ARBA" id="ARBA00010333"/>
    </source>
</evidence>
<evidence type="ECO:0000313" key="7">
    <source>
        <dbReference type="EMBL" id="MDQ0359514.1"/>
    </source>
</evidence>
<dbReference type="SMART" id="SM00079">
    <property type="entry name" value="PBPe"/>
    <property type="match status" value="1"/>
</dbReference>
<dbReference type="CDD" id="cd13530">
    <property type="entry name" value="PBP2_peptides_like"/>
    <property type="match status" value="1"/>
</dbReference>
<proteinExistence type="inferred from homology"/>
<dbReference type="PANTHER" id="PTHR35936">
    <property type="entry name" value="MEMBRANE-BOUND LYTIC MUREIN TRANSGLYCOSYLASE F"/>
    <property type="match status" value="1"/>
</dbReference>
<dbReference type="PANTHER" id="PTHR35936:SF17">
    <property type="entry name" value="ARGININE-BINDING EXTRACELLULAR PROTEIN ARTP"/>
    <property type="match status" value="1"/>
</dbReference>
<reference evidence="7 8" key="1">
    <citation type="submission" date="2023-07" db="EMBL/GenBank/DDBJ databases">
        <title>Genomic Encyclopedia of Type Strains, Phase IV (KMG-IV): sequencing the most valuable type-strain genomes for metagenomic binning, comparative biology and taxonomic classification.</title>
        <authorList>
            <person name="Goeker M."/>
        </authorList>
    </citation>
    <scope>NUCLEOTIDE SEQUENCE [LARGE SCALE GENOMIC DNA]</scope>
    <source>
        <strain evidence="7 8">DSM 16784</strain>
    </source>
</reference>
<organism evidence="7 8">
    <name type="scientific">Breznakia pachnodae</name>
    <dbReference type="NCBI Taxonomy" id="265178"/>
    <lineage>
        <taxon>Bacteria</taxon>
        <taxon>Bacillati</taxon>
        <taxon>Bacillota</taxon>
        <taxon>Erysipelotrichia</taxon>
        <taxon>Erysipelotrichales</taxon>
        <taxon>Erysipelotrichaceae</taxon>
        <taxon>Breznakia</taxon>
    </lineage>
</organism>
<evidence type="ECO:0000256" key="1">
    <source>
        <dbReference type="ARBA" id="ARBA00004196"/>
    </source>
</evidence>
<name>A0ABU0DY02_9FIRM</name>
<keyword evidence="8" id="KW-1185">Reference proteome</keyword>